<organism evidence="2">
    <name type="scientific">Tanacetum cinerariifolium</name>
    <name type="common">Dalmatian daisy</name>
    <name type="synonym">Chrysanthemum cinerariifolium</name>
    <dbReference type="NCBI Taxonomy" id="118510"/>
    <lineage>
        <taxon>Eukaryota</taxon>
        <taxon>Viridiplantae</taxon>
        <taxon>Streptophyta</taxon>
        <taxon>Embryophyta</taxon>
        <taxon>Tracheophyta</taxon>
        <taxon>Spermatophyta</taxon>
        <taxon>Magnoliopsida</taxon>
        <taxon>eudicotyledons</taxon>
        <taxon>Gunneridae</taxon>
        <taxon>Pentapetalae</taxon>
        <taxon>asterids</taxon>
        <taxon>campanulids</taxon>
        <taxon>Asterales</taxon>
        <taxon>Asteraceae</taxon>
        <taxon>Asteroideae</taxon>
        <taxon>Anthemideae</taxon>
        <taxon>Anthemidinae</taxon>
        <taxon>Tanacetum</taxon>
    </lineage>
</organism>
<dbReference type="EMBL" id="BKCJ011667017">
    <property type="protein sequence ID" value="GFD46165.1"/>
    <property type="molecule type" value="Genomic_DNA"/>
</dbReference>
<gene>
    <name evidence="2" type="ORF">Tci_918134</name>
</gene>
<evidence type="ECO:0000256" key="1">
    <source>
        <dbReference type="SAM" id="MobiDB-lite"/>
    </source>
</evidence>
<comment type="caution">
    <text evidence="2">The sequence shown here is derived from an EMBL/GenBank/DDBJ whole genome shotgun (WGS) entry which is preliminary data.</text>
</comment>
<protein>
    <submittedName>
        <fullName evidence="2">Uncharacterized protein</fullName>
    </submittedName>
</protein>
<proteinExistence type="predicted"/>
<dbReference type="AlphaFoldDB" id="A0A699WEV2"/>
<reference evidence="2" key="1">
    <citation type="journal article" date="2019" name="Sci. Rep.">
        <title>Draft genome of Tanacetum cinerariifolium, the natural source of mosquito coil.</title>
        <authorList>
            <person name="Yamashiro T."/>
            <person name="Shiraishi A."/>
            <person name="Satake H."/>
            <person name="Nakayama K."/>
        </authorList>
    </citation>
    <scope>NUCLEOTIDE SEQUENCE</scope>
</reference>
<name>A0A699WEV2_TANCI</name>
<sequence>TGLQLPHFGHQLCPRYQPAGPRYRRLGSSPPTGTAVRCGLCDHAGRGGAGPGPAGPCVPLVRSASN</sequence>
<feature type="non-terminal residue" evidence="2">
    <location>
        <position position="1"/>
    </location>
</feature>
<evidence type="ECO:0000313" key="2">
    <source>
        <dbReference type="EMBL" id="GFD46165.1"/>
    </source>
</evidence>
<accession>A0A699WEV2</accession>
<feature type="region of interest" description="Disordered" evidence="1">
    <location>
        <begin position="46"/>
        <end position="66"/>
    </location>
</feature>